<reference evidence="4 5" key="1">
    <citation type="submission" date="2021-10" db="EMBL/GenBank/DDBJ databases">
        <title>Streptomyces gossypii sp. nov., isolated from soil collected from cotton field.</title>
        <authorList>
            <person name="Ge X."/>
            <person name="Chen X."/>
            <person name="Liu W."/>
        </authorList>
    </citation>
    <scope>NUCLEOTIDE SEQUENCE [LARGE SCALE GENOMIC DNA]</scope>
    <source>
        <strain evidence="4 5">N2-109</strain>
    </source>
</reference>
<dbReference type="PRINTS" id="PR00111">
    <property type="entry name" value="ABHYDROLASE"/>
</dbReference>
<feature type="region of interest" description="Disordered" evidence="2">
    <location>
        <begin position="304"/>
        <end position="342"/>
    </location>
</feature>
<comment type="caution">
    <text evidence="4">The sequence shown here is derived from an EMBL/GenBank/DDBJ whole genome shotgun (WGS) entry which is preliminary data.</text>
</comment>
<dbReference type="SUPFAM" id="SSF53474">
    <property type="entry name" value="alpha/beta-Hydrolases"/>
    <property type="match status" value="1"/>
</dbReference>
<dbReference type="Proteomes" id="UP001156389">
    <property type="component" value="Unassembled WGS sequence"/>
</dbReference>
<dbReference type="InterPro" id="IPR000073">
    <property type="entry name" value="AB_hydrolase_1"/>
</dbReference>
<dbReference type="PANTHER" id="PTHR43433:SF1">
    <property type="entry name" value="BLL5160 PROTEIN"/>
    <property type="match status" value="1"/>
</dbReference>
<evidence type="ECO:0000256" key="1">
    <source>
        <dbReference type="ARBA" id="ARBA00022559"/>
    </source>
</evidence>
<keyword evidence="1" id="KW-0575">Peroxidase</keyword>
<organism evidence="4 5">
    <name type="scientific">Streptomyces gossypii</name>
    <dbReference type="NCBI Taxonomy" id="2883101"/>
    <lineage>
        <taxon>Bacteria</taxon>
        <taxon>Bacillati</taxon>
        <taxon>Actinomycetota</taxon>
        <taxon>Actinomycetes</taxon>
        <taxon>Kitasatosporales</taxon>
        <taxon>Streptomycetaceae</taxon>
        <taxon>Streptomyces</taxon>
    </lineage>
</organism>
<dbReference type="Pfam" id="PF12697">
    <property type="entry name" value="Abhydrolase_6"/>
    <property type="match status" value="1"/>
</dbReference>
<keyword evidence="4" id="KW-0378">Hydrolase</keyword>
<dbReference type="InterPro" id="IPR029058">
    <property type="entry name" value="AB_hydrolase_fold"/>
</dbReference>
<evidence type="ECO:0000313" key="4">
    <source>
        <dbReference type="EMBL" id="MCT2593057.1"/>
    </source>
</evidence>
<proteinExistence type="predicted"/>
<dbReference type="PRINTS" id="PR00412">
    <property type="entry name" value="EPOXHYDRLASE"/>
</dbReference>
<dbReference type="Gene3D" id="3.40.50.1820">
    <property type="entry name" value="alpha/beta hydrolase"/>
    <property type="match status" value="1"/>
</dbReference>
<keyword evidence="1" id="KW-0560">Oxidoreductase</keyword>
<sequence>MTDHAAFAAVDFTPPPPRGTRTVHSADGAALHVAEYGAPGAPAVVLVHGWTCSIAFWAPVIRALVADGHRVIAYDLRGHGASPAADPAGYGTRVLADDLCAVLEATLAPGERAVLGGHSMGAMTLMAAAEHQQLRARAAALMLCSTGSAHLLAESRVLPLRPGRLRERLHRTVLGSSLPMGPVTPVARSILKYATMSPGSAPERVDVCARIVHACPRRVRAAWGHVLATLDLRHGLSRLTQPTAVVAGTADRLTPYAHARRMAAALPNCTGLTGLTGLGHMTPVEAPEAITGVLTGLVRDHLTGQAGKTEPAAKPVEKPVAKPAAKSATKRVAKASAKEESA</sequence>
<dbReference type="EMBL" id="JAJAGO010000012">
    <property type="protein sequence ID" value="MCT2593057.1"/>
    <property type="molecule type" value="Genomic_DNA"/>
</dbReference>
<dbReference type="InterPro" id="IPR050471">
    <property type="entry name" value="AB_hydrolase"/>
</dbReference>
<evidence type="ECO:0000313" key="5">
    <source>
        <dbReference type="Proteomes" id="UP001156389"/>
    </source>
</evidence>
<protein>
    <submittedName>
        <fullName evidence="4">Alpha/beta hydrolase</fullName>
    </submittedName>
</protein>
<feature type="domain" description="AB hydrolase-1" evidence="3">
    <location>
        <begin position="44"/>
        <end position="290"/>
    </location>
</feature>
<keyword evidence="5" id="KW-1185">Reference proteome</keyword>
<name>A0ABT2JYT3_9ACTN</name>
<evidence type="ECO:0000259" key="3">
    <source>
        <dbReference type="Pfam" id="PF12697"/>
    </source>
</evidence>
<dbReference type="GO" id="GO:0016787">
    <property type="term" value="F:hydrolase activity"/>
    <property type="evidence" value="ECO:0007669"/>
    <property type="project" value="UniProtKB-KW"/>
</dbReference>
<evidence type="ECO:0000256" key="2">
    <source>
        <dbReference type="SAM" id="MobiDB-lite"/>
    </source>
</evidence>
<dbReference type="PANTHER" id="PTHR43433">
    <property type="entry name" value="HYDROLASE, ALPHA/BETA FOLD FAMILY PROTEIN"/>
    <property type="match status" value="1"/>
</dbReference>
<gene>
    <name evidence="4" type="ORF">LHJ74_24630</name>
</gene>
<dbReference type="RefSeq" id="WP_260220404.1">
    <property type="nucleotide sequence ID" value="NZ_JAJAGO010000012.1"/>
</dbReference>
<dbReference type="InterPro" id="IPR000639">
    <property type="entry name" value="Epox_hydrolase-like"/>
</dbReference>
<accession>A0ABT2JYT3</accession>